<feature type="transmembrane region" description="Helical" evidence="1">
    <location>
        <begin position="151"/>
        <end position="171"/>
    </location>
</feature>
<dbReference type="InterPro" id="IPR013783">
    <property type="entry name" value="Ig-like_fold"/>
</dbReference>
<evidence type="ECO:0000256" key="2">
    <source>
        <dbReference type="SAM" id="SignalP"/>
    </source>
</evidence>
<reference evidence="3" key="2">
    <citation type="journal article" date="2021" name="Genome Biol. Evol.">
        <title>Developing a high-quality reference genome for a parasitic bivalve with doubly uniparental inheritance (Bivalvia: Unionida).</title>
        <authorList>
            <person name="Smith C.H."/>
        </authorList>
    </citation>
    <scope>NUCLEOTIDE SEQUENCE</scope>
    <source>
        <strain evidence="3">CHS0354</strain>
        <tissue evidence="3">Mantle</tissue>
    </source>
</reference>
<keyword evidence="4" id="KW-1185">Reference proteome</keyword>
<evidence type="ECO:0000256" key="1">
    <source>
        <dbReference type="SAM" id="Phobius"/>
    </source>
</evidence>
<reference evidence="3" key="1">
    <citation type="journal article" date="2021" name="Genome Biol. Evol.">
        <title>A High-Quality Reference Genome for a Parasitic Bivalve with Doubly Uniparental Inheritance (Bivalvia: Unionida).</title>
        <authorList>
            <person name="Smith C.H."/>
        </authorList>
    </citation>
    <scope>NUCLEOTIDE SEQUENCE</scope>
    <source>
        <strain evidence="3">CHS0354</strain>
    </source>
</reference>
<sequence length="326" mass="37625">MKCACCFTIMFLILGTDAIFILSGFIGETIKLFPSASIGSHDNAVLIYVNGLSNNLIAKWTLKNCTGKLESIIPSYEEKLFMDTSRNIWIHDVNSSDEGIYIIYLGTEQEAPKFYLNLTVSERKITKEQIQKWLDDQPDFSKKYIDYGKAVFVNTIFLLAYVFCKVILCLWKEFARMKKEKKQLIPYILERLCHQLRRHEHAELITTPAHETVSDVKPGHGDQESVHQGEHAHLLEDQNEGLMGTTLPGETNSMMDIVAEIDYVNLEIERKRRNANAKLERYGRKLVPRKRNDTWVSIKPEFLFFLIPHLSVMHERGGENRKQKGL</sequence>
<name>A0AAE0SV22_9BIVA</name>
<evidence type="ECO:0000313" key="4">
    <source>
        <dbReference type="Proteomes" id="UP001195483"/>
    </source>
</evidence>
<keyword evidence="2" id="KW-0732">Signal</keyword>
<reference evidence="3" key="3">
    <citation type="submission" date="2023-05" db="EMBL/GenBank/DDBJ databases">
        <authorList>
            <person name="Smith C.H."/>
        </authorList>
    </citation>
    <scope>NUCLEOTIDE SEQUENCE</scope>
    <source>
        <strain evidence="3">CHS0354</strain>
        <tissue evidence="3">Mantle</tissue>
    </source>
</reference>
<accession>A0AAE0SV22</accession>
<dbReference type="Proteomes" id="UP001195483">
    <property type="component" value="Unassembled WGS sequence"/>
</dbReference>
<proteinExistence type="predicted"/>
<keyword evidence="1" id="KW-1133">Transmembrane helix</keyword>
<comment type="caution">
    <text evidence="3">The sequence shown here is derived from an EMBL/GenBank/DDBJ whole genome shotgun (WGS) entry which is preliminary data.</text>
</comment>
<feature type="signal peptide" evidence="2">
    <location>
        <begin position="1"/>
        <end position="18"/>
    </location>
</feature>
<dbReference type="AlphaFoldDB" id="A0AAE0SV22"/>
<evidence type="ECO:0000313" key="3">
    <source>
        <dbReference type="EMBL" id="KAK3598641.1"/>
    </source>
</evidence>
<dbReference type="Gene3D" id="2.60.40.10">
    <property type="entry name" value="Immunoglobulins"/>
    <property type="match status" value="1"/>
</dbReference>
<dbReference type="EMBL" id="JAEAOA010001447">
    <property type="protein sequence ID" value="KAK3598641.1"/>
    <property type="molecule type" value="Genomic_DNA"/>
</dbReference>
<feature type="chain" id="PRO_5041945159" evidence="2">
    <location>
        <begin position="19"/>
        <end position="326"/>
    </location>
</feature>
<gene>
    <name evidence="3" type="ORF">CHS0354_024363</name>
</gene>
<keyword evidence="1" id="KW-0812">Transmembrane</keyword>
<organism evidence="3 4">
    <name type="scientific">Potamilus streckersoni</name>
    <dbReference type="NCBI Taxonomy" id="2493646"/>
    <lineage>
        <taxon>Eukaryota</taxon>
        <taxon>Metazoa</taxon>
        <taxon>Spiralia</taxon>
        <taxon>Lophotrochozoa</taxon>
        <taxon>Mollusca</taxon>
        <taxon>Bivalvia</taxon>
        <taxon>Autobranchia</taxon>
        <taxon>Heteroconchia</taxon>
        <taxon>Palaeoheterodonta</taxon>
        <taxon>Unionida</taxon>
        <taxon>Unionoidea</taxon>
        <taxon>Unionidae</taxon>
        <taxon>Ambleminae</taxon>
        <taxon>Lampsilini</taxon>
        <taxon>Potamilus</taxon>
    </lineage>
</organism>
<keyword evidence="1" id="KW-0472">Membrane</keyword>
<protein>
    <submittedName>
        <fullName evidence="3">Uncharacterized protein</fullName>
    </submittedName>
</protein>